<dbReference type="AlphaFoldDB" id="A0A8T0MNQ0"/>
<evidence type="ECO:0000256" key="1">
    <source>
        <dbReference type="SAM" id="MobiDB-lite"/>
    </source>
</evidence>
<name>A0A8T0MNQ0_PANVG</name>
<dbReference type="Proteomes" id="UP000823388">
    <property type="component" value="Chromosome 9N"/>
</dbReference>
<evidence type="ECO:0000313" key="3">
    <source>
        <dbReference type="Proteomes" id="UP000823388"/>
    </source>
</evidence>
<dbReference type="EMBL" id="CM029054">
    <property type="protein sequence ID" value="KAG2537762.1"/>
    <property type="molecule type" value="Genomic_DNA"/>
</dbReference>
<evidence type="ECO:0000313" key="2">
    <source>
        <dbReference type="EMBL" id="KAG2537762.1"/>
    </source>
</evidence>
<feature type="region of interest" description="Disordered" evidence="1">
    <location>
        <begin position="63"/>
        <end position="132"/>
    </location>
</feature>
<reference evidence="2" key="1">
    <citation type="submission" date="2020-05" db="EMBL/GenBank/DDBJ databases">
        <title>WGS assembly of Panicum virgatum.</title>
        <authorList>
            <person name="Lovell J.T."/>
            <person name="Jenkins J."/>
            <person name="Shu S."/>
            <person name="Juenger T.E."/>
            <person name="Schmutz J."/>
        </authorList>
    </citation>
    <scope>NUCLEOTIDE SEQUENCE</scope>
    <source>
        <strain evidence="2">AP13</strain>
    </source>
</reference>
<comment type="caution">
    <text evidence="2">The sequence shown here is derived from an EMBL/GenBank/DDBJ whole genome shotgun (WGS) entry which is preliminary data.</text>
</comment>
<feature type="compositionally biased region" description="Basic and acidic residues" evidence="1">
    <location>
        <begin position="109"/>
        <end position="118"/>
    </location>
</feature>
<accession>A0A8T0MNQ0</accession>
<protein>
    <submittedName>
        <fullName evidence="2">Uncharacterized protein</fullName>
    </submittedName>
</protein>
<keyword evidence="3" id="KW-1185">Reference proteome</keyword>
<organism evidence="2 3">
    <name type="scientific">Panicum virgatum</name>
    <name type="common">Blackwell switchgrass</name>
    <dbReference type="NCBI Taxonomy" id="38727"/>
    <lineage>
        <taxon>Eukaryota</taxon>
        <taxon>Viridiplantae</taxon>
        <taxon>Streptophyta</taxon>
        <taxon>Embryophyta</taxon>
        <taxon>Tracheophyta</taxon>
        <taxon>Spermatophyta</taxon>
        <taxon>Magnoliopsida</taxon>
        <taxon>Liliopsida</taxon>
        <taxon>Poales</taxon>
        <taxon>Poaceae</taxon>
        <taxon>PACMAD clade</taxon>
        <taxon>Panicoideae</taxon>
        <taxon>Panicodae</taxon>
        <taxon>Paniceae</taxon>
        <taxon>Panicinae</taxon>
        <taxon>Panicum</taxon>
        <taxon>Panicum sect. Hiantes</taxon>
    </lineage>
</organism>
<proteinExistence type="predicted"/>
<sequence>MFSKTTRMIVPMGYTLQGGPPRAAAMEGAFAHEAAPGAAAMEGSPGRRPRSHGSCVLLAAAAGGEGGRDGRPAPGSQAACAGGLGSSAPPHPAVAGCTSPGSSGPSARRAAEGARPEVELEMEAWDLGAAVT</sequence>
<gene>
    <name evidence="2" type="ORF">PVAP13_9NG269746</name>
</gene>